<evidence type="ECO:0000256" key="2">
    <source>
        <dbReference type="ARBA" id="ARBA00022527"/>
    </source>
</evidence>
<dbReference type="Gene3D" id="3.10.20.90">
    <property type="entry name" value="Phosphatidylinositol 3-kinase Catalytic Subunit, Chain A, domain 1"/>
    <property type="match status" value="1"/>
</dbReference>
<dbReference type="GO" id="GO:0005524">
    <property type="term" value="F:ATP binding"/>
    <property type="evidence" value="ECO:0007669"/>
    <property type="project" value="UniProtKB-KW"/>
</dbReference>
<reference evidence="10" key="1">
    <citation type="submission" date="2021-02" db="EMBL/GenBank/DDBJ databases">
        <authorList>
            <person name="Nowell W R."/>
        </authorList>
    </citation>
    <scope>NUCLEOTIDE SEQUENCE</scope>
</reference>
<keyword evidence="3" id="KW-0808">Transferase</keyword>
<evidence type="ECO:0000256" key="4">
    <source>
        <dbReference type="ARBA" id="ARBA00022741"/>
    </source>
</evidence>
<comment type="catalytic activity">
    <reaction evidence="7">
        <text>L-threonyl-[protein] + ATP = O-phospho-L-threonyl-[protein] + ADP + H(+)</text>
        <dbReference type="Rhea" id="RHEA:46608"/>
        <dbReference type="Rhea" id="RHEA-COMP:11060"/>
        <dbReference type="Rhea" id="RHEA-COMP:11605"/>
        <dbReference type="ChEBI" id="CHEBI:15378"/>
        <dbReference type="ChEBI" id="CHEBI:30013"/>
        <dbReference type="ChEBI" id="CHEBI:30616"/>
        <dbReference type="ChEBI" id="CHEBI:61977"/>
        <dbReference type="ChEBI" id="CHEBI:456216"/>
        <dbReference type="EC" id="2.7.11.1"/>
    </reaction>
</comment>
<dbReference type="EC" id="2.7.11.1" evidence="1"/>
<sequence length="124" mass="13741">NPPVDDSTSQMTVQETTSGIKDLCIDNNRIFKFTLRIRNTQGELNDIKFDFNKSNETVKDVVSEMVSANLIHKLDADLVTSIMSQMVENSTDISTTFALKSHVDSSSTPDDKLLIGFAQLSLNV</sequence>
<keyword evidence="4" id="KW-0547">Nucleotide-binding</keyword>
<dbReference type="Pfam" id="PF12202">
    <property type="entry name" value="OSR1_C"/>
    <property type="match status" value="1"/>
</dbReference>
<accession>A0A8S3F202</accession>
<feature type="domain" description="Serine/threonine-protein kinase OSR1/WNK CCT" evidence="9">
    <location>
        <begin position="32"/>
        <end position="87"/>
    </location>
</feature>
<protein>
    <recommendedName>
        <fullName evidence="1">non-specific serine/threonine protein kinase</fullName>
        <ecNumber evidence="1">2.7.11.1</ecNumber>
    </recommendedName>
</protein>
<evidence type="ECO:0000256" key="7">
    <source>
        <dbReference type="ARBA" id="ARBA00047899"/>
    </source>
</evidence>
<evidence type="ECO:0000313" key="11">
    <source>
        <dbReference type="Proteomes" id="UP000681967"/>
    </source>
</evidence>
<gene>
    <name evidence="10" type="ORF">BYL167_LOCUS64042</name>
</gene>
<feature type="non-terminal residue" evidence="10">
    <location>
        <position position="1"/>
    </location>
</feature>
<dbReference type="Proteomes" id="UP000681967">
    <property type="component" value="Unassembled WGS sequence"/>
</dbReference>
<evidence type="ECO:0000259" key="9">
    <source>
        <dbReference type="Pfam" id="PF12202"/>
    </source>
</evidence>
<evidence type="ECO:0000256" key="5">
    <source>
        <dbReference type="ARBA" id="ARBA00022777"/>
    </source>
</evidence>
<name>A0A8S3F202_9BILA</name>
<evidence type="ECO:0000313" key="10">
    <source>
        <dbReference type="EMBL" id="CAF5098353.1"/>
    </source>
</evidence>
<dbReference type="EMBL" id="CAJOBH010237935">
    <property type="protein sequence ID" value="CAF5098353.1"/>
    <property type="molecule type" value="Genomic_DNA"/>
</dbReference>
<organism evidence="10 11">
    <name type="scientific">Rotaria magnacalcarata</name>
    <dbReference type="NCBI Taxonomy" id="392030"/>
    <lineage>
        <taxon>Eukaryota</taxon>
        <taxon>Metazoa</taxon>
        <taxon>Spiralia</taxon>
        <taxon>Gnathifera</taxon>
        <taxon>Rotifera</taxon>
        <taxon>Eurotatoria</taxon>
        <taxon>Bdelloidea</taxon>
        <taxon>Philodinida</taxon>
        <taxon>Philodinidae</taxon>
        <taxon>Rotaria</taxon>
    </lineage>
</organism>
<proteinExistence type="predicted"/>
<dbReference type="InterPro" id="IPR024678">
    <property type="entry name" value="Kinase_OSR1/WNK_CCT"/>
</dbReference>
<comment type="catalytic activity">
    <reaction evidence="8">
        <text>L-seryl-[protein] + ATP = O-phospho-L-seryl-[protein] + ADP + H(+)</text>
        <dbReference type="Rhea" id="RHEA:17989"/>
        <dbReference type="Rhea" id="RHEA-COMP:9863"/>
        <dbReference type="Rhea" id="RHEA-COMP:11604"/>
        <dbReference type="ChEBI" id="CHEBI:15378"/>
        <dbReference type="ChEBI" id="CHEBI:29999"/>
        <dbReference type="ChEBI" id="CHEBI:30616"/>
        <dbReference type="ChEBI" id="CHEBI:83421"/>
        <dbReference type="ChEBI" id="CHEBI:456216"/>
        <dbReference type="EC" id="2.7.11.1"/>
    </reaction>
</comment>
<dbReference type="AlphaFoldDB" id="A0A8S3F202"/>
<evidence type="ECO:0000256" key="6">
    <source>
        <dbReference type="ARBA" id="ARBA00022840"/>
    </source>
</evidence>
<comment type="caution">
    <text evidence="10">The sequence shown here is derived from an EMBL/GenBank/DDBJ whole genome shotgun (WGS) entry which is preliminary data.</text>
</comment>
<dbReference type="GO" id="GO:0004674">
    <property type="term" value="F:protein serine/threonine kinase activity"/>
    <property type="evidence" value="ECO:0007669"/>
    <property type="project" value="UniProtKB-KW"/>
</dbReference>
<evidence type="ECO:0000256" key="3">
    <source>
        <dbReference type="ARBA" id="ARBA00022679"/>
    </source>
</evidence>
<keyword evidence="6" id="KW-0067">ATP-binding</keyword>
<keyword evidence="2" id="KW-0723">Serine/threonine-protein kinase</keyword>
<evidence type="ECO:0000256" key="1">
    <source>
        <dbReference type="ARBA" id="ARBA00012513"/>
    </source>
</evidence>
<evidence type="ECO:0000256" key="8">
    <source>
        <dbReference type="ARBA" id="ARBA00048679"/>
    </source>
</evidence>
<keyword evidence="5" id="KW-0418">Kinase</keyword>